<protein>
    <recommendedName>
        <fullName evidence="6">DNA sliding clamp PCNA</fullName>
    </recommendedName>
</protein>
<dbReference type="GO" id="GO:0043626">
    <property type="term" value="C:PCNA complex"/>
    <property type="evidence" value="ECO:0007669"/>
    <property type="project" value="TreeGrafter"/>
</dbReference>
<evidence type="ECO:0000256" key="5">
    <source>
        <dbReference type="ARBA" id="ARBA00023242"/>
    </source>
</evidence>
<dbReference type="PRINTS" id="PR00339">
    <property type="entry name" value="PCNACYCLIN"/>
</dbReference>
<accession>A0A078APL3</accession>
<keyword evidence="4 7" id="KW-0238">DNA-binding</keyword>
<dbReference type="GO" id="GO:0030337">
    <property type="term" value="F:DNA polymerase processivity factor activity"/>
    <property type="evidence" value="ECO:0007669"/>
    <property type="project" value="InterPro"/>
</dbReference>
<dbReference type="PANTHER" id="PTHR11352">
    <property type="entry name" value="PROLIFERATING CELL NUCLEAR ANTIGEN"/>
    <property type="match status" value="1"/>
</dbReference>
<comment type="function">
    <text evidence="6">This protein is an auxiliary protein of DNA polymerase delta and is involved in the control of eukaryotic DNA replication by increasing the polymerase's processivity during elongation of the leading strand.</text>
</comment>
<dbReference type="CDD" id="cd00577">
    <property type="entry name" value="PCNA"/>
    <property type="match status" value="1"/>
</dbReference>
<dbReference type="NCBIfam" id="TIGR00590">
    <property type="entry name" value="pcna"/>
    <property type="match status" value="1"/>
</dbReference>
<feature type="domain" description="Proliferating cell nuclear antigen PCNA C-terminal" evidence="9">
    <location>
        <begin position="127"/>
        <end position="253"/>
    </location>
</feature>
<feature type="domain" description="Proliferating cell nuclear antigen PCNA N-terminal" evidence="8">
    <location>
        <begin position="1"/>
        <end position="123"/>
    </location>
</feature>
<dbReference type="AlphaFoldDB" id="A0A078APL3"/>
<dbReference type="EMBL" id="CCKQ01012469">
    <property type="protein sequence ID" value="CDW84089.1"/>
    <property type="molecule type" value="Genomic_DNA"/>
</dbReference>
<dbReference type="SUPFAM" id="SSF55979">
    <property type="entry name" value="DNA clamp"/>
    <property type="match status" value="2"/>
</dbReference>
<dbReference type="PROSITE" id="PS00293">
    <property type="entry name" value="PCNA_2"/>
    <property type="match status" value="1"/>
</dbReference>
<evidence type="ECO:0000256" key="3">
    <source>
        <dbReference type="ARBA" id="ARBA00022705"/>
    </source>
</evidence>
<dbReference type="GO" id="GO:0019985">
    <property type="term" value="P:translesion synthesis"/>
    <property type="evidence" value="ECO:0007669"/>
    <property type="project" value="TreeGrafter"/>
</dbReference>
<dbReference type="GO" id="GO:0006298">
    <property type="term" value="P:mismatch repair"/>
    <property type="evidence" value="ECO:0007669"/>
    <property type="project" value="TreeGrafter"/>
</dbReference>
<sequence>MFEAKLADGQTLKRIVEAIKDLVTDVNIDATPTGLSLQAMDSSHVALVNLHLSMEGFEKYRCDRNLTLGISITNLAKVMKLVNVNDSITLKCEDEPTYLTIVCVNQKLDRTTQFNINLITLDSEHLGIPETEYTSEITMNSNEFSKLCKELYVLSETVEFEISSTYVKFSVEGEVGSGSIKIQTGGGYNGADDGVTKEEETVKLSFALRYLNLFNKAYTLSTHVKLSMAADTPLVVEYEVEMLGTLKYYLAPKITDGGQ</sequence>
<evidence type="ECO:0000256" key="7">
    <source>
        <dbReference type="RuleBase" id="RU003671"/>
    </source>
</evidence>
<evidence type="ECO:0000256" key="1">
    <source>
        <dbReference type="ARBA" id="ARBA00004123"/>
    </source>
</evidence>
<dbReference type="InParanoid" id="A0A078APL3"/>
<dbReference type="GO" id="GO:0003677">
    <property type="term" value="F:DNA binding"/>
    <property type="evidence" value="ECO:0007669"/>
    <property type="project" value="UniProtKB-KW"/>
</dbReference>
<reference evidence="10 11" key="1">
    <citation type="submission" date="2014-06" db="EMBL/GenBank/DDBJ databases">
        <authorList>
            <person name="Swart Estienne"/>
        </authorList>
    </citation>
    <scope>NUCLEOTIDE SEQUENCE [LARGE SCALE GENOMIC DNA]</scope>
    <source>
        <strain evidence="10 11">130c</strain>
    </source>
</reference>
<dbReference type="FunFam" id="3.70.10.10:FF:000001">
    <property type="entry name" value="Proliferating cell nuclear antigen"/>
    <property type="match status" value="1"/>
</dbReference>
<dbReference type="OMA" id="EMKLINM"/>
<dbReference type="InterPro" id="IPR046938">
    <property type="entry name" value="DNA_clamp_sf"/>
</dbReference>
<dbReference type="HAMAP" id="MF_00317">
    <property type="entry name" value="DNApol_clamp_arch"/>
    <property type="match status" value="1"/>
</dbReference>
<dbReference type="Proteomes" id="UP000039865">
    <property type="component" value="Unassembled WGS sequence"/>
</dbReference>
<evidence type="ECO:0000259" key="9">
    <source>
        <dbReference type="Pfam" id="PF02747"/>
    </source>
</evidence>
<evidence type="ECO:0000259" key="8">
    <source>
        <dbReference type="Pfam" id="PF00705"/>
    </source>
</evidence>
<dbReference type="InterPro" id="IPR022659">
    <property type="entry name" value="Pr_cel_nuc_antig_CS"/>
</dbReference>
<name>A0A078APL3_STYLE</name>
<dbReference type="InterPro" id="IPR000730">
    <property type="entry name" value="Pr_cel_nuc_antig"/>
</dbReference>
<dbReference type="FunCoup" id="A0A078APL3">
    <property type="interactions" value="573"/>
</dbReference>
<dbReference type="Gene3D" id="3.70.10.10">
    <property type="match status" value="1"/>
</dbReference>
<dbReference type="GO" id="GO:0006272">
    <property type="term" value="P:leading strand elongation"/>
    <property type="evidence" value="ECO:0007669"/>
    <property type="project" value="TreeGrafter"/>
</dbReference>
<dbReference type="Pfam" id="PF02747">
    <property type="entry name" value="PCNA_C"/>
    <property type="match status" value="1"/>
</dbReference>
<evidence type="ECO:0000256" key="6">
    <source>
        <dbReference type="RuleBase" id="RU000641"/>
    </source>
</evidence>
<dbReference type="OrthoDB" id="534348at2759"/>
<organism evidence="10 11">
    <name type="scientific">Stylonychia lemnae</name>
    <name type="common">Ciliate</name>
    <dbReference type="NCBI Taxonomy" id="5949"/>
    <lineage>
        <taxon>Eukaryota</taxon>
        <taxon>Sar</taxon>
        <taxon>Alveolata</taxon>
        <taxon>Ciliophora</taxon>
        <taxon>Intramacronucleata</taxon>
        <taxon>Spirotrichea</taxon>
        <taxon>Stichotrichia</taxon>
        <taxon>Sporadotrichida</taxon>
        <taxon>Oxytrichidae</taxon>
        <taxon>Stylonychinae</taxon>
        <taxon>Stylonychia</taxon>
    </lineage>
</organism>
<dbReference type="Pfam" id="PF00705">
    <property type="entry name" value="PCNA_N"/>
    <property type="match status" value="1"/>
</dbReference>
<evidence type="ECO:0000313" key="10">
    <source>
        <dbReference type="EMBL" id="CDW84089.1"/>
    </source>
</evidence>
<evidence type="ECO:0000256" key="2">
    <source>
        <dbReference type="ARBA" id="ARBA00010462"/>
    </source>
</evidence>
<dbReference type="InterPro" id="IPR022648">
    <property type="entry name" value="Pr_cel_nuc_antig_N"/>
</dbReference>
<dbReference type="PANTHER" id="PTHR11352:SF0">
    <property type="entry name" value="PROLIFERATING CELL NUCLEAR ANTIGEN"/>
    <property type="match status" value="1"/>
</dbReference>
<proteinExistence type="inferred from homology"/>
<evidence type="ECO:0000313" key="11">
    <source>
        <dbReference type="Proteomes" id="UP000039865"/>
    </source>
</evidence>
<dbReference type="InterPro" id="IPR022649">
    <property type="entry name" value="Pr_cel_nuc_antig_C"/>
</dbReference>
<evidence type="ECO:0000256" key="4">
    <source>
        <dbReference type="ARBA" id="ARBA00023125"/>
    </source>
</evidence>
<dbReference type="PROSITE" id="PS01251">
    <property type="entry name" value="PCNA_1"/>
    <property type="match status" value="1"/>
</dbReference>
<gene>
    <name evidence="10" type="primary">Contig2946.g3149</name>
    <name evidence="10" type="ORF">STYLEM_13146</name>
</gene>
<comment type="subcellular location">
    <subcellularLocation>
        <location evidence="1 6">Nucleus</location>
    </subcellularLocation>
</comment>
<keyword evidence="3 7" id="KW-0235">DNA replication</keyword>
<keyword evidence="5 6" id="KW-0539">Nucleus</keyword>
<dbReference type="GO" id="GO:0006275">
    <property type="term" value="P:regulation of DNA replication"/>
    <property type="evidence" value="ECO:0007669"/>
    <property type="project" value="InterPro"/>
</dbReference>
<comment type="similarity">
    <text evidence="2 7">Belongs to the PCNA family.</text>
</comment>
<keyword evidence="11" id="KW-1185">Reference proteome</keyword>